<dbReference type="InterPro" id="IPR050523">
    <property type="entry name" value="AKR_Detox_Biosynth"/>
</dbReference>
<dbReference type="Proteomes" id="UP000694865">
    <property type="component" value="Unplaced"/>
</dbReference>
<evidence type="ECO:0000313" key="5">
    <source>
        <dbReference type="RefSeq" id="XP_002734729.1"/>
    </source>
</evidence>
<gene>
    <name evidence="5" type="primary">LOC100377122</name>
</gene>
<dbReference type="SUPFAM" id="SSF51430">
    <property type="entry name" value="NAD(P)-linked oxidoreductase"/>
    <property type="match status" value="1"/>
</dbReference>
<dbReference type="CDD" id="cd19081">
    <property type="entry name" value="AKR_AKR9C1"/>
    <property type="match status" value="1"/>
</dbReference>
<organism evidence="4 5">
    <name type="scientific">Saccoglossus kowalevskii</name>
    <name type="common">Acorn worm</name>
    <dbReference type="NCBI Taxonomy" id="10224"/>
    <lineage>
        <taxon>Eukaryota</taxon>
        <taxon>Metazoa</taxon>
        <taxon>Hemichordata</taxon>
        <taxon>Enteropneusta</taxon>
        <taxon>Harrimaniidae</taxon>
        <taxon>Saccoglossus</taxon>
    </lineage>
</organism>
<protein>
    <submittedName>
        <fullName evidence="5">Norsolorinic acid reductase B-like</fullName>
    </submittedName>
</protein>
<dbReference type="PANTHER" id="PTHR43364">
    <property type="entry name" value="NADH-SPECIFIC METHYLGLYOXAL REDUCTASE-RELATED"/>
    <property type="match status" value="1"/>
</dbReference>
<dbReference type="InterPro" id="IPR023210">
    <property type="entry name" value="NADP_OxRdtase_dom"/>
</dbReference>
<dbReference type="Gene3D" id="3.20.20.100">
    <property type="entry name" value="NADP-dependent oxidoreductase domain"/>
    <property type="match status" value="1"/>
</dbReference>
<keyword evidence="4" id="KW-1185">Reference proteome</keyword>
<reference evidence="5" key="1">
    <citation type="submission" date="2025-08" db="UniProtKB">
        <authorList>
            <consortium name="RefSeq"/>
        </authorList>
    </citation>
    <scope>IDENTIFICATION</scope>
    <source>
        <tissue evidence="5">Testes</tissue>
    </source>
</reference>
<dbReference type="Pfam" id="PF00248">
    <property type="entry name" value="Aldo_ket_red"/>
    <property type="match status" value="1"/>
</dbReference>
<evidence type="ECO:0000313" key="4">
    <source>
        <dbReference type="Proteomes" id="UP000694865"/>
    </source>
</evidence>
<dbReference type="InterPro" id="IPR020471">
    <property type="entry name" value="AKR"/>
</dbReference>
<evidence type="ECO:0000256" key="1">
    <source>
        <dbReference type="ARBA" id="ARBA00023002"/>
    </source>
</evidence>
<proteinExistence type="inferred from homology"/>
<feature type="domain" description="NADP-dependent oxidoreductase" evidence="3">
    <location>
        <begin position="15"/>
        <end position="332"/>
    </location>
</feature>
<evidence type="ECO:0000259" key="3">
    <source>
        <dbReference type="Pfam" id="PF00248"/>
    </source>
</evidence>
<evidence type="ECO:0000256" key="2">
    <source>
        <dbReference type="ARBA" id="ARBA00038157"/>
    </source>
</evidence>
<dbReference type="InterPro" id="IPR036812">
    <property type="entry name" value="NAD(P)_OxRdtase_dom_sf"/>
</dbReference>
<keyword evidence="1" id="KW-0560">Oxidoreductase</keyword>
<comment type="similarity">
    <text evidence="2">Belongs to the aldo/keto reductase family. Aldo/keto reductase 2 subfamily.</text>
</comment>
<dbReference type="GeneID" id="100377122"/>
<dbReference type="PRINTS" id="PR00069">
    <property type="entry name" value="ALDKETRDTASE"/>
</dbReference>
<sequence length="356" mass="40376">MMYNYLGNSGLRVSEIGLGTMKFGEAKDGHYPGNTTEEMSHTLMDRFVDLGGNFIDTADVYQAGLAEQHVGSWLHKRQNRENMVIASKVRFNMDGGNANGSGLSRKHIIWNVEESLKRLQTDYIDLYQIHCWDKATPLQETLRTLDDLVKCGKVRYIGASNVKGWQLQQIVCESRYMGLNPWIGLQAQYSLLCRGIELELVDVCKNEGLGIIPWSPLKGGWLSGKIHRDVQPPEGSRIAYVEGDRAKRENSCHFSYTKFSENEQVWKLLEIMRTIATKHGKSVAQVAIRWLLQKDTVPSVIIGVKTLQQLNDNMGAVGWSLTDDEVEELENASKIEDMPHPYELNVMDRIRTNLCK</sequence>
<accession>A0ABM0GPX7</accession>
<dbReference type="RefSeq" id="XP_002734729.1">
    <property type="nucleotide sequence ID" value="XM_002734683.1"/>
</dbReference>
<name>A0ABM0GPX7_SACKO</name>
<dbReference type="PANTHER" id="PTHR43364:SF4">
    <property type="entry name" value="NAD(P)-LINKED OXIDOREDUCTASE SUPERFAMILY PROTEIN"/>
    <property type="match status" value="1"/>
</dbReference>